<reference evidence="2" key="1">
    <citation type="journal article" date="2021" name="bioRxiv">
        <title>Whole Genome Assembly and Annotation of Northern Wild Rice, Zizania palustris L., Supports a Whole Genome Duplication in the Zizania Genus.</title>
        <authorList>
            <person name="Haas M."/>
            <person name="Kono T."/>
            <person name="Macchietto M."/>
            <person name="Millas R."/>
            <person name="McGilp L."/>
            <person name="Shao M."/>
            <person name="Duquette J."/>
            <person name="Hirsch C.N."/>
            <person name="Kimball J."/>
        </authorList>
    </citation>
    <scope>NUCLEOTIDE SEQUENCE</scope>
    <source>
        <tissue evidence="2">Fresh leaf tissue</tissue>
    </source>
</reference>
<evidence type="ECO:0000313" key="3">
    <source>
        <dbReference type="Proteomes" id="UP000729402"/>
    </source>
</evidence>
<sequence>MSAYRPHPYARRPAAPARPPATSAPLHASPRPPPPPPSRRLHPHCRTPALACPPSRQPPPHRRTPAPARLPSRRPHPHRRTAAGLTRTAARPHRRRPHPHRRTPAPPPADRTAQPHTFRGKRIRCHFSPPLPVCNNKRMTKSFAHSHLVLNQEVNAQSRYH</sequence>
<name>A0A8J5WPW4_ZIZPA</name>
<feature type="region of interest" description="Disordered" evidence="1">
    <location>
        <begin position="1"/>
        <end position="120"/>
    </location>
</feature>
<reference evidence="2" key="2">
    <citation type="submission" date="2021-02" db="EMBL/GenBank/DDBJ databases">
        <authorList>
            <person name="Kimball J.A."/>
            <person name="Haas M.W."/>
            <person name="Macchietto M."/>
            <person name="Kono T."/>
            <person name="Duquette J."/>
            <person name="Shao M."/>
        </authorList>
    </citation>
    <scope>NUCLEOTIDE SEQUENCE</scope>
    <source>
        <tissue evidence="2">Fresh leaf tissue</tissue>
    </source>
</reference>
<accession>A0A8J5WPW4</accession>
<feature type="compositionally biased region" description="Basic residues" evidence="1">
    <location>
        <begin position="90"/>
        <end position="103"/>
    </location>
</feature>
<feature type="compositionally biased region" description="Low complexity" evidence="1">
    <location>
        <begin position="1"/>
        <end position="29"/>
    </location>
</feature>
<evidence type="ECO:0000256" key="1">
    <source>
        <dbReference type="SAM" id="MobiDB-lite"/>
    </source>
</evidence>
<evidence type="ECO:0000313" key="2">
    <source>
        <dbReference type="EMBL" id="KAG8095240.1"/>
    </source>
</evidence>
<dbReference type="AlphaFoldDB" id="A0A8J5WPW4"/>
<feature type="compositionally biased region" description="Basic residues" evidence="1">
    <location>
        <begin position="71"/>
        <end position="81"/>
    </location>
</feature>
<dbReference type="EMBL" id="JAAALK010000080">
    <property type="protein sequence ID" value="KAG8095240.1"/>
    <property type="molecule type" value="Genomic_DNA"/>
</dbReference>
<comment type="caution">
    <text evidence="2">The sequence shown here is derived from an EMBL/GenBank/DDBJ whole genome shotgun (WGS) entry which is preliminary data.</text>
</comment>
<organism evidence="2 3">
    <name type="scientific">Zizania palustris</name>
    <name type="common">Northern wild rice</name>
    <dbReference type="NCBI Taxonomy" id="103762"/>
    <lineage>
        <taxon>Eukaryota</taxon>
        <taxon>Viridiplantae</taxon>
        <taxon>Streptophyta</taxon>
        <taxon>Embryophyta</taxon>
        <taxon>Tracheophyta</taxon>
        <taxon>Spermatophyta</taxon>
        <taxon>Magnoliopsida</taxon>
        <taxon>Liliopsida</taxon>
        <taxon>Poales</taxon>
        <taxon>Poaceae</taxon>
        <taxon>BOP clade</taxon>
        <taxon>Oryzoideae</taxon>
        <taxon>Oryzeae</taxon>
        <taxon>Zizaniinae</taxon>
        <taxon>Zizania</taxon>
    </lineage>
</organism>
<keyword evidence="3" id="KW-1185">Reference proteome</keyword>
<proteinExistence type="predicted"/>
<dbReference type="Proteomes" id="UP000729402">
    <property type="component" value="Unassembled WGS sequence"/>
</dbReference>
<protein>
    <submittedName>
        <fullName evidence="2">Uncharacterized protein</fullName>
    </submittedName>
</protein>
<gene>
    <name evidence="2" type="ORF">GUJ93_ZPchr0012g22129</name>
</gene>